<protein>
    <submittedName>
        <fullName evidence="2">2-keto-4-pentenoate hydratase/2-oxohepta-3-ene-1,7-dioic acid hydratase in catechol pathway</fullName>
    </submittedName>
</protein>
<evidence type="ECO:0000313" key="3">
    <source>
        <dbReference type="Proteomes" id="UP000247591"/>
    </source>
</evidence>
<dbReference type="AlphaFoldDB" id="A0A318RBZ9"/>
<dbReference type="RefSeq" id="WP_158540055.1">
    <property type="nucleotide sequence ID" value="NZ_QJSP01000025.1"/>
</dbReference>
<dbReference type="PANTHER" id="PTHR43211">
    <property type="entry name" value="FUMARYLACETOACETATE HYDROLASE"/>
    <property type="match status" value="1"/>
</dbReference>
<dbReference type="Pfam" id="PF01557">
    <property type="entry name" value="FAA_hydrolase"/>
    <property type="match status" value="1"/>
</dbReference>
<comment type="caution">
    <text evidence="2">The sequence shown here is derived from an EMBL/GenBank/DDBJ whole genome shotgun (WGS) entry which is preliminary data.</text>
</comment>
<sequence length="330" mass="35963">MKIRRLTEPASLAILHEPTQSWISLRAALDARSGLDELSHLPANLLALLATGDHSRARIIELVEWAAAEGIGVANEPAPAIPYYPSSLRCSLGWEEHWVKAAHRLLDRNLPAARPPAWAYERLTRKVFPPLRPKPAFYDHPVYYTGNHLTVIGDGEPMPWPAYTTELDFELEFGMILAHPVRDATPEKAAAAIGGFVVFNDFSARDVQWDEQRRGVFGPVVKAKTFGSSIGSVVVTADEILPKIDQLGAAVHVNGTRWSSTSTRGLRYTPGEVVAYASQSENLHSGELITSGTLPMGCGLELNRWISPGDEVTLSIDSIGSVTNTVADPS</sequence>
<evidence type="ECO:0000259" key="1">
    <source>
        <dbReference type="Pfam" id="PF01557"/>
    </source>
</evidence>
<dbReference type="GO" id="GO:0003824">
    <property type="term" value="F:catalytic activity"/>
    <property type="evidence" value="ECO:0007669"/>
    <property type="project" value="InterPro"/>
</dbReference>
<dbReference type="InterPro" id="IPR036663">
    <property type="entry name" value="Fumarylacetoacetase_C_sf"/>
</dbReference>
<dbReference type="OrthoDB" id="2273115at2"/>
<reference evidence="2 3" key="1">
    <citation type="submission" date="2018-06" db="EMBL/GenBank/DDBJ databases">
        <title>Genomic Encyclopedia of Type Strains, Phase IV (KMG-IV): sequencing the most valuable type-strain genomes for metagenomic binning, comparative biology and taxonomic classification.</title>
        <authorList>
            <person name="Goeker M."/>
        </authorList>
    </citation>
    <scope>NUCLEOTIDE SEQUENCE [LARGE SCALE GENOMIC DNA]</scope>
    <source>
        <strain evidence="2 3">DSM 45521</strain>
    </source>
</reference>
<evidence type="ECO:0000313" key="2">
    <source>
        <dbReference type="EMBL" id="PYE12115.1"/>
    </source>
</evidence>
<dbReference type="SUPFAM" id="SSF56529">
    <property type="entry name" value="FAH"/>
    <property type="match status" value="1"/>
</dbReference>
<name>A0A318RBZ9_WILLI</name>
<keyword evidence="3" id="KW-1185">Reference proteome</keyword>
<dbReference type="EMBL" id="QJSP01000025">
    <property type="protein sequence ID" value="PYE12115.1"/>
    <property type="molecule type" value="Genomic_DNA"/>
</dbReference>
<organism evidence="2 3">
    <name type="scientific">Williamsia limnetica</name>
    <dbReference type="NCBI Taxonomy" id="882452"/>
    <lineage>
        <taxon>Bacteria</taxon>
        <taxon>Bacillati</taxon>
        <taxon>Actinomycetota</taxon>
        <taxon>Actinomycetes</taxon>
        <taxon>Mycobacteriales</taxon>
        <taxon>Nocardiaceae</taxon>
        <taxon>Williamsia</taxon>
    </lineage>
</organism>
<gene>
    <name evidence="2" type="ORF">DFR67_12536</name>
</gene>
<feature type="domain" description="Fumarylacetoacetase-like C-terminal" evidence="1">
    <location>
        <begin position="135"/>
        <end position="326"/>
    </location>
</feature>
<dbReference type="Gene3D" id="3.90.850.10">
    <property type="entry name" value="Fumarylacetoacetase-like, C-terminal domain"/>
    <property type="match status" value="1"/>
</dbReference>
<dbReference type="InterPro" id="IPR011234">
    <property type="entry name" value="Fumarylacetoacetase-like_C"/>
</dbReference>
<dbReference type="PANTHER" id="PTHR43211:SF1">
    <property type="entry name" value="BLL6422 PROTEIN"/>
    <property type="match status" value="1"/>
</dbReference>
<proteinExistence type="predicted"/>
<dbReference type="Proteomes" id="UP000247591">
    <property type="component" value="Unassembled WGS sequence"/>
</dbReference>
<accession>A0A318RBZ9</accession>